<proteinExistence type="predicted"/>
<evidence type="ECO:0000313" key="1">
    <source>
        <dbReference type="EMBL" id="KAJ7411909.1"/>
    </source>
</evidence>
<protein>
    <submittedName>
        <fullName evidence="1">Uncharacterized protein</fullName>
    </submittedName>
</protein>
<reference evidence="1" key="1">
    <citation type="submission" date="2019-10" db="EMBL/GenBank/DDBJ databases">
        <authorList>
            <person name="Soares A.E.R."/>
            <person name="Aleixo A."/>
            <person name="Schneider P."/>
            <person name="Miyaki C.Y."/>
            <person name="Schneider M.P."/>
            <person name="Mello C."/>
            <person name="Vasconcelos A.T.R."/>
        </authorList>
    </citation>
    <scope>NUCLEOTIDE SEQUENCE</scope>
    <source>
        <tissue evidence="1">Muscle</tissue>
    </source>
</reference>
<organism evidence="1 2">
    <name type="scientific">Willisornis vidua</name>
    <name type="common">Xingu scale-backed antbird</name>
    <dbReference type="NCBI Taxonomy" id="1566151"/>
    <lineage>
        <taxon>Eukaryota</taxon>
        <taxon>Metazoa</taxon>
        <taxon>Chordata</taxon>
        <taxon>Craniata</taxon>
        <taxon>Vertebrata</taxon>
        <taxon>Euteleostomi</taxon>
        <taxon>Archelosauria</taxon>
        <taxon>Archosauria</taxon>
        <taxon>Dinosauria</taxon>
        <taxon>Saurischia</taxon>
        <taxon>Theropoda</taxon>
        <taxon>Coelurosauria</taxon>
        <taxon>Aves</taxon>
        <taxon>Neognathae</taxon>
        <taxon>Neoaves</taxon>
        <taxon>Telluraves</taxon>
        <taxon>Australaves</taxon>
        <taxon>Passeriformes</taxon>
        <taxon>Thamnophilidae</taxon>
        <taxon>Willisornis</taxon>
    </lineage>
</organism>
<evidence type="ECO:0000313" key="2">
    <source>
        <dbReference type="Proteomes" id="UP001145742"/>
    </source>
</evidence>
<name>A0ABQ9D3R5_9PASS</name>
<comment type="caution">
    <text evidence="1">The sequence shown here is derived from an EMBL/GenBank/DDBJ whole genome shotgun (WGS) entry which is preliminary data.</text>
</comment>
<dbReference type="EMBL" id="WHWB01034279">
    <property type="protein sequence ID" value="KAJ7411909.1"/>
    <property type="molecule type" value="Genomic_DNA"/>
</dbReference>
<accession>A0ABQ9D3R5</accession>
<sequence length="96" mass="10553">MEGCYGWIQLFREDRPGYQGERAALDVREQLGQYGAVCALGQVMSQLAAFGSGPEGSILWVTLWWVSATGHLIRKKKMTQKTGSGLMLIGPQGSEY</sequence>
<keyword evidence="2" id="KW-1185">Reference proteome</keyword>
<gene>
    <name evidence="1" type="ORF">WISP_100112</name>
</gene>
<dbReference type="Proteomes" id="UP001145742">
    <property type="component" value="Unassembled WGS sequence"/>
</dbReference>